<dbReference type="GO" id="GO:0008318">
    <property type="term" value="F:protein prenyltransferase activity"/>
    <property type="evidence" value="ECO:0007669"/>
    <property type="project" value="InterPro"/>
</dbReference>
<keyword evidence="3" id="KW-0808">Transferase</keyword>
<sequence>MSRAIDKDIAASANTGDTQSIYDDIVRALNNYVSCGILEIELLGKSHELPEGLNILHEENSIAIPKMNLVKAFTVARRLFFECVKDSSITRHQDLQDSSAVILLMDPEYLTAANARKKLIQICRSDSNANVEEVLDREIIFTDSLLTSPLHRHSKSPTLWDHRRWLQETRQSTSIPINIQQDLRTTVLVSAERHPRNYYAWSHMRWLIKTCATRDGYEAGSQGAEFSDAAQIRHLDILMTVKEWCLRHPSDISGWSFLQFCLLLKGLPPEPPIISVIFNEVIDLTVSLKWTDESVWVFLRTIAASSQALHEDRMKFLKITALLETSNVKTKSVMQSANGWCIRYQQEIQQRIGS</sequence>
<feature type="non-terminal residue" evidence="5">
    <location>
        <position position="354"/>
    </location>
</feature>
<evidence type="ECO:0000313" key="6">
    <source>
        <dbReference type="Proteomes" id="UP000258309"/>
    </source>
</evidence>
<evidence type="ECO:0000256" key="1">
    <source>
        <dbReference type="ARBA" id="ARBA00006734"/>
    </source>
</evidence>
<evidence type="ECO:0000256" key="2">
    <source>
        <dbReference type="ARBA" id="ARBA00022602"/>
    </source>
</evidence>
<proteinExistence type="inferred from homology"/>
<dbReference type="Pfam" id="PF01239">
    <property type="entry name" value="PPTA"/>
    <property type="match status" value="2"/>
</dbReference>
<evidence type="ECO:0000256" key="3">
    <source>
        <dbReference type="ARBA" id="ARBA00022679"/>
    </source>
</evidence>
<dbReference type="Proteomes" id="UP000258309">
    <property type="component" value="Unassembled WGS sequence"/>
</dbReference>
<evidence type="ECO:0000256" key="4">
    <source>
        <dbReference type="ARBA" id="ARBA00022737"/>
    </source>
</evidence>
<keyword evidence="4" id="KW-0677">Repeat</keyword>
<protein>
    <submittedName>
        <fullName evidence="5">Uncharacterized protein</fullName>
    </submittedName>
</protein>
<dbReference type="EMBL" id="NCSJ02000189">
    <property type="protein sequence ID" value="RFU27800.1"/>
    <property type="molecule type" value="Genomic_DNA"/>
</dbReference>
<dbReference type="Gene3D" id="1.25.40.120">
    <property type="entry name" value="Protein prenylyltransferase"/>
    <property type="match status" value="1"/>
</dbReference>
<comment type="caution">
    <text evidence="5">The sequence shown here is derived from an EMBL/GenBank/DDBJ whole genome shotgun (WGS) entry which is preliminary data.</text>
</comment>
<name>A0A3E2H331_SCYLI</name>
<keyword evidence="6" id="KW-1185">Reference proteome</keyword>
<gene>
    <name evidence="5" type="ORF">B7463_g8542</name>
</gene>
<keyword evidence="2" id="KW-0637">Prenyltransferase</keyword>
<dbReference type="AlphaFoldDB" id="A0A3E2H331"/>
<reference evidence="5 6" key="1">
    <citation type="submission" date="2018-05" db="EMBL/GenBank/DDBJ databases">
        <title>Draft genome sequence of Scytalidium lignicola DSM 105466, a ubiquitous saprotrophic fungus.</title>
        <authorList>
            <person name="Buettner E."/>
            <person name="Gebauer A.M."/>
            <person name="Hofrichter M."/>
            <person name="Liers C."/>
            <person name="Kellner H."/>
        </authorList>
    </citation>
    <scope>NUCLEOTIDE SEQUENCE [LARGE SCALE GENOMIC DNA]</scope>
    <source>
        <strain evidence="5 6">DSM 105466</strain>
    </source>
</reference>
<dbReference type="OMA" id="MLLFDCE"/>
<organism evidence="5 6">
    <name type="scientific">Scytalidium lignicola</name>
    <name type="common">Hyphomycete</name>
    <dbReference type="NCBI Taxonomy" id="5539"/>
    <lineage>
        <taxon>Eukaryota</taxon>
        <taxon>Fungi</taxon>
        <taxon>Dikarya</taxon>
        <taxon>Ascomycota</taxon>
        <taxon>Pezizomycotina</taxon>
        <taxon>Leotiomycetes</taxon>
        <taxon>Leotiomycetes incertae sedis</taxon>
        <taxon>Scytalidium</taxon>
    </lineage>
</organism>
<dbReference type="OrthoDB" id="5358702at2759"/>
<dbReference type="PANTHER" id="PTHR11129">
    <property type="entry name" value="PROTEIN FARNESYLTRANSFERASE ALPHA SUBUNIT/RAB GERANYLGERANYL TRANSFERASE ALPHA SUBUNIT"/>
    <property type="match status" value="1"/>
</dbReference>
<evidence type="ECO:0000313" key="5">
    <source>
        <dbReference type="EMBL" id="RFU27800.1"/>
    </source>
</evidence>
<dbReference type="GO" id="GO:0005737">
    <property type="term" value="C:cytoplasm"/>
    <property type="evidence" value="ECO:0007669"/>
    <property type="project" value="TreeGrafter"/>
</dbReference>
<dbReference type="SUPFAM" id="SSF48439">
    <property type="entry name" value="Protein prenylyltransferase"/>
    <property type="match status" value="1"/>
</dbReference>
<comment type="similarity">
    <text evidence="1">Belongs to the protein prenyltransferase subunit alpha family.</text>
</comment>
<dbReference type="InterPro" id="IPR002088">
    <property type="entry name" value="Prenyl_trans_a"/>
</dbReference>
<feature type="non-terminal residue" evidence="5">
    <location>
        <position position="1"/>
    </location>
</feature>
<accession>A0A3E2H331</accession>
<dbReference type="PANTHER" id="PTHR11129:SF3">
    <property type="entry name" value="PROTEIN PRENYLTRANSFERASE ALPHA SUBUNIT REPEAT-CONTAINING PROTEIN 1"/>
    <property type="match status" value="1"/>
</dbReference>